<feature type="transmembrane region" description="Helical" evidence="11">
    <location>
        <begin position="1004"/>
        <end position="1027"/>
    </location>
</feature>
<sequence length="1334" mass="142979">MKLVKTFTGYGRLLLAGKPNTLDLCTLASAIFFAIVSGVPFPLIGIFFGQLLNDFNEVTCAEEEANGPVDPAAAAAYQSSVNDKILMIVYLAIAQFVAIYAHLTCWTLYGTRLAQRLREQYLSTLLRQEPSYFDELPSGEVASRLNGDISAIRSGTSEKVGICLSSVSFFVTAYVVAFVLNPQLAGMLVSLVPAYFLMSLVGSHYIDKFSGLVADHAAAAAAIASEALSNVVVVQAFGAQKRLEGKFEEELAKSKRDGVKKAVAVGIQSGVLYFVAYGANGLAFWQGSRRIADAAGMDQPGATVGQTFTVIFILIEATLLLSQIAPFVHLFIAAVASFRKLEDDMNRHSQIDSTSASGLTLSQQPDVKPGFELEDVSFHYPSRPEVTVLDKISISIPGGKHTAIVGLSGSGKSTIAGLVTRLYDPTDGRILFSGHDLREINVRDLRSFIGLVQQEPSLLDRSLLENIAHGLVNSHNPAHASLQQALLGPELGDLAAKLREGKDLASAAAEFSPAVSEIVRLVQHAATLADADGFITRLQHGYGTIVGASGRLISGGQKQRVALARALIKDPAVLVMDEATAALDSRSEERIQRAIAGVAKGRTMLTIAHRLSTITSADNIIVMHKGKVVEQGDHATLMALNGTYAEMVRLQTMGSKNGEKKDEKTVVKEEMDITDDRGSSDASQSGIEQDEKKATASLREEPAGETTQSPGNDSDPEPATPPKSIWALARGYFPAIRPHLLVILIALLGSIIVGGAFSGEAVIFGNTVESLNVCRSPDSIRKSGNFFGLMFFVLAIIEFFANAASWSGFGWVTERIVYSMRVLSFRALFEQDVQWHQSAGRTPATLLAYITRDGSALAGLSGSVLGTLFSITANLIAAIVLTNIIAWRVALVCLALVPLLLGAGLTELRVLGQFEVKHESAWARSVDIGTEAVANIKTVAALALEHDTLATYRRSLKGPRRETLRVTVLASLCQAITYFFGNCVNALAYWWGAKQIIEGHVSTAQFLIVVFSLLVSALLWSQMFALAPELSSAKAAMARILGLIELGSDGMQGNLKPGALTPPTKPDSAAEEKAVQGSGTNDSPTGAASVEFHNVHFSYPARPDAPVLKGLSLSIRPGTFCALVGPSGAGKSTIISLLERLYTPQSGSVLIDGFDVTTSRDVSFRDTIALVPQESLLFSGSVAFNVSLGARPGQEVTREEIIEACKVANIHDAIEALPQGYDTECGSGGARFSGGQKQRLSIARALVRKPRLLILDEPTSALDAESERLLQEGLDRAAKGITVIAIAHRLRTIRKADCIFWIEDGRCVDSGTHEELFERNEGYRENVLHQTVAE</sequence>
<dbReference type="Gene3D" id="1.20.1560.10">
    <property type="entry name" value="ABC transporter type 1, transmembrane domain"/>
    <property type="match status" value="1"/>
</dbReference>
<feature type="domain" description="ABC transporter" evidence="12">
    <location>
        <begin position="1090"/>
        <end position="1329"/>
    </location>
</feature>
<dbReference type="InterPro" id="IPR003439">
    <property type="entry name" value="ABC_transporter-like_ATP-bd"/>
</dbReference>
<reference evidence="14 15" key="1">
    <citation type="journal article" date="2024" name="Commun. Biol.">
        <title>Comparative genomic analysis of thermophilic fungi reveals convergent evolutionary adaptations and gene losses.</title>
        <authorList>
            <person name="Steindorff A.S."/>
            <person name="Aguilar-Pontes M.V."/>
            <person name="Robinson A.J."/>
            <person name="Andreopoulos B."/>
            <person name="LaButti K."/>
            <person name="Kuo A."/>
            <person name="Mondo S."/>
            <person name="Riley R."/>
            <person name="Otillar R."/>
            <person name="Haridas S."/>
            <person name="Lipzen A."/>
            <person name="Grimwood J."/>
            <person name="Schmutz J."/>
            <person name="Clum A."/>
            <person name="Reid I.D."/>
            <person name="Moisan M.C."/>
            <person name="Butler G."/>
            <person name="Nguyen T.T.M."/>
            <person name="Dewar K."/>
            <person name="Conant G."/>
            <person name="Drula E."/>
            <person name="Henrissat B."/>
            <person name="Hansel C."/>
            <person name="Singer S."/>
            <person name="Hutchinson M.I."/>
            <person name="de Vries R.P."/>
            <person name="Natvig D.O."/>
            <person name="Powell A.J."/>
            <person name="Tsang A."/>
            <person name="Grigoriev I.V."/>
        </authorList>
    </citation>
    <scope>NUCLEOTIDE SEQUENCE [LARGE SCALE GENOMIC DNA]</scope>
    <source>
        <strain evidence="14 15">CBS 620.91</strain>
    </source>
</reference>
<feature type="transmembrane region" description="Helical" evidence="11">
    <location>
        <begin position="186"/>
        <end position="206"/>
    </location>
</feature>
<keyword evidence="4 11" id="KW-0812">Transmembrane</keyword>
<dbReference type="InterPro" id="IPR003593">
    <property type="entry name" value="AAA+_ATPase"/>
</dbReference>
<feature type="transmembrane region" description="Helical" evidence="11">
    <location>
        <begin position="305"/>
        <end position="338"/>
    </location>
</feature>
<protein>
    <recommendedName>
        <fullName evidence="16">ABC multidrug transporter SitT</fullName>
    </recommendedName>
</protein>
<dbReference type="SUPFAM" id="SSF90123">
    <property type="entry name" value="ABC transporter transmembrane region"/>
    <property type="match status" value="2"/>
</dbReference>
<dbReference type="PROSITE" id="PS00211">
    <property type="entry name" value="ABC_TRANSPORTER_1"/>
    <property type="match status" value="2"/>
</dbReference>
<dbReference type="Pfam" id="PF00005">
    <property type="entry name" value="ABC_tran"/>
    <property type="match status" value="2"/>
</dbReference>
<comment type="subcellular location">
    <subcellularLocation>
        <location evidence="1">Membrane</location>
        <topology evidence="1">Multi-pass membrane protein</topology>
    </subcellularLocation>
</comment>
<feature type="domain" description="ABC transporter" evidence="12">
    <location>
        <begin position="371"/>
        <end position="650"/>
    </location>
</feature>
<organism evidence="14 15">
    <name type="scientific">Humicola insolens</name>
    <name type="common">Soft-rot fungus</name>
    <dbReference type="NCBI Taxonomy" id="85995"/>
    <lineage>
        <taxon>Eukaryota</taxon>
        <taxon>Fungi</taxon>
        <taxon>Dikarya</taxon>
        <taxon>Ascomycota</taxon>
        <taxon>Pezizomycotina</taxon>
        <taxon>Sordariomycetes</taxon>
        <taxon>Sordariomycetidae</taxon>
        <taxon>Sordariales</taxon>
        <taxon>Chaetomiaceae</taxon>
        <taxon>Mycothermus</taxon>
    </lineage>
</organism>
<evidence type="ECO:0000256" key="4">
    <source>
        <dbReference type="ARBA" id="ARBA00022692"/>
    </source>
</evidence>
<feature type="transmembrane region" description="Helical" evidence="11">
    <location>
        <begin position="85"/>
        <end position="109"/>
    </location>
</feature>
<feature type="domain" description="ABC transmembrane type-1" evidence="13">
    <location>
        <begin position="30"/>
        <end position="333"/>
    </location>
</feature>
<feature type="transmembrane region" description="Helical" evidence="11">
    <location>
        <begin position="856"/>
        <end position="879"/>
    </location>
</feature>
<feature type="transmembrane region" description="Helical" evidence="11">
    <location>
        <begin position="885"/>
        <end position="905"/>
    </location>
</feature>
<evidence type="ECO:0000259" key="12">
    <source>
        <dbReference type="PROSITE" id="PS50893"/>
    </source>
</evidence>
<evidence type="ECO:0000256" key="10">
    <source>
        <dbReference type="SAM" id="MobiDB-lite"/>
    </source>
</evidence>
<feature type="region of interest" description="Disordered" evidence="10">
    <location>
        <begin position="655"/>
        <end position="721"/>
    </location>
</feature>
<dbReference type="PROSITE" id="PS50929">
    <property type="entry name" value="ABC_TM1F"/>
    <property type="match status" value="2"/>
</dbReference>
<feature type="transmembrane region" description="Helical" evidence="11">
    <location>
        <begin position="740"/>
        <end position="766"/>
    </location>
</feature>
<accession>A0ABR3V5E5</accession>
<keyword evidence="15" id="KW-1185">Reference proteome</keyword>
<evidence type="ECO:0000256" key="7">
    <source>
        <dbReference type="ARBA" id="ARBA00022840"/>
    </source>
</evidence>
<evidence type="ECO:0000256" key="3">
    <source>
        <dbReference type="ARBA" id="ARBA00022448"/>
    </source>
</evidence>
<keyword evidence="7" id="KW-0067">ATP-binding</keyword>
<keyword evidence="9 11" id="KW-0472">Membrane</keyword>
<evidence type="ECO:0000313" key="14">
    <source>
        <dbReference type="EMBL" id="KAL1836792.1"/>
    </source>
</evidence>
<dbReference type="PANTHER" id="PTHR43394:SF11">
    <property type="entry name" value="ATP-BINDING CASSETTE TRANSPORTER"/>
    <property type="match status" value="1"/>
</dbReference>
<feature type="compositionally biased region" description="Basic and acidic residues" evidence="10">
    <location>
        <begin position="657"/>
        <end position="679"/>
    </location>
</feature>
<feature type="transmembrane region" description="Helical" evidence="11">
    <location>
        <begin position="262"/>
        <end position="285"/>
    </location>
</feature>
<keyword evidence="3" id="KW-0813">Transport</keyword>
<dbReference type="SMART" id="SM00382">
    <property type="entry name" value="AAA"/>
    <property type="match status" value="2"/>
</dbReference>
<evidence type="ECO:0000256" key="5">
    <source>
        <dbReference type="ARBA" id="ARBA00022737"/>
    </source>
</evidence>
<proteinExistence type="inferred from homology"/>
<dbReference type="PANTHER" id="PTHR43394">
    <property type="entry name" value="ATP-DEPENDENT PERMEASE MDL1, MITOCHONDRIAL"/>
    <property type="match status" value="1"/>
</dbReference>
<dbReference type="CDD" id="cd18578">
    <property type="entry name" value="ABC_6TM_Pgp_ABCB1_D2_like"/>
    <property type="match status" value="1"/>
</dbReference>
<comment type="caution">
    <text evidence="14">The sequence shown here is derived from an EMBL/GenBank/DDBJ whole genome shotgun (WGS) entry which is preliminary data.</text>
</comment>
<dbReference type="InterPro" id="IPR017871">
    <property type="entry name" value="ABC_transporter-like_CS"/>
</dbReference>
<dbReference type="PROSITE" id="PS50893">
    <property type="entry name" value="ABC_TRANSPORTER_2"/>
    <property type="match status" value="2"/>
</dbReference>
<dbReference type="InterPro" id="IPR039421">
    <property type="entry name" value="Type_1_exporter"/>
</dbReference>
<dbReference type="SUPFAM" id="SSF52540">
    <property type="entry name" value="P-loop containing nucleoside triphosphate hydrolases"/>
    <property type="match status" value="2"/>
</dbReference>
<dbReference type="InterPro" id="IPR027417">
    <property type="entry name" value="P-loop_NTPase"/>
</dbReference>
<dbReference type="CDD" id="cd18577">
    <property type="entry name" value="ABC_6TM_Pgp_ABCB1_D1_like"/>
    <property type="match status" value="1"/>
</dbReference>
<evidence type="ECO:0000256" key="2">
    <source>
        <dbReference type="ARBA" id="ARBA00007577"/>
    </source>
</evidence>
<dbReference type="Proteomes" id="UP001583172">
    <property type="component" value="Unassembled WGS sequence"/>
</dbReference>
<keyword evidence="6" id="KW-0547">Nucleotide-binding</keyword>
<feature type="transmembrane region" description="Helical" evidence="11">
    <location>
        <begin position="21"/>
        <end position="48"/>
    </location>
</feature>
<feature type="transmembrane region" description="Helical" evidence="11">
    <location>
        <begin position="963"/>
        <end position="992"/>
    </location>
</feature>
<evidence type="ECO:0000256" key="8">
    <source>
        <dbReference type="ARBA" id="ARBA00022989"/>
    </source>
</evidence>
<feature type="domain" description="ABC transmembrane type-1" evidence="13">
    <location>
        <begin position="744"/>
        <end position="1032"/>
    </location>
</feature>
<evidence type="ECO:0000256" key="1">
    <source>
        <dbReference type="ARBA" id="ARBA00004141"/>
    </source>
</evidence>
<evidence type="ECO:0000259" key="13">
    <source>
        <dbReference type="PROSITE" id="PS50929"/>
    </source>
</evidence>
<evidence type="ECO:0000256" key="6">
    <source>
        <dbReference type="ARBA" id="ARBA00022741"/>
    </source>
</evidence>
<dbReference type="Gene3D" id="3.40.50.300">
    <property type="entry name" value="P-loop containing nucleotide triphosphate hydrolases"/>
    <property type="match status" value="2"/>
</dbReference>
<feature type="transmembrane region" description="Helical" evidence="11">
    <location>
        <begin position="160"/>
        <end position="180"/>
    </location>
</feature>
<dbReference type="InterPro" id="IPR011527">
    <property type="entry name" value="ABC1_TM_dom"/>
</dbReference>
<dbReference type="InterPro" id="IPR036640">
    <property type="entry name" value="ABC1_TM_sf"/>
</dbReference>
<gene>
    <name evidence="14" type="ORF">VTJ49DRAFT_4649</name>
</gene>
<feature type="transmembrane region" description="Helical" evidence="11">
    <location>
        <begin position="786"/>
        <end position="812"/>
    </location>
</feature>
<feature type="region of interest" description="Disordered" evidence="10">
    <location>
        <begin position="1055"/>
        <end position="1083"/>
    </location>
</feature>
<dbReference type="EMBL" id="JAZGSY010000366">
    <property type="protein sequence ID" value="KAL1836792.1"/>
    <property type="molecule type" value="Genomic_DNA"/>
</dbReference>
<evidence type="ECO:0000313" key="15">
    <source>
        <dbReference type="Proteomes" id="UP001583172"/>
    </source>
</evidence>
<keyword evidence="8 11" id="KW-1133">Transmembrane helix</keyword>
<evidence type="ECO:0000256" key="11">
    <source>
        <dbReference type="SAM" id="Phobius"/>
    </source>
</evidence>
<comment type="similarity">
    <text evidence="2">Belongs to the ABC transporter superfamily. ABCB family. Multidrug resistance exporter (TC 3.A.1.201) subfamily.</text>
</comment>
<evidence type="ECO:0008006" key="16">
    <source>
        <dbReference type="Google" id="ProtNLM"/>
    </source>
</evidence>
<keyword evidence="5" id="KW-0677">Repeat</keyword>
<feature type="compositionally biased region" description="Basic and acidic residues" evidence="10">
    <location>
        <begin position="689"/>
        <end position="702"/>
    </location>
</feature>
<evidence type="ECO:0000256" key="9">
    <source>
        <dbReference type="ARBA" id="ARBA00023136"/>
    </source>
</evidence>
<name>A0ABR3V5E5_HUMIN</name>
<dbReference type="Pfam" id="PF00664">
    <property type="entry name" value="ABC_membrane"/>
    <property type="match status" value="2"/>
</dbReference>